<feature type="transmembrane region" description="Helical" evidence="1">
    <location>
        <begin position="198"/>
        <end position="218"/>
    </location>
</feature>
<evidence type="ECO:0000313" key="3">
    <source>
        <dbReference type="EMBL" id="KXB42467.1"/>
    </source>
</evidence>
<dbReference type="Pfam" id="PF13386">
    <property type="entry name" value="DsbD_2"/>
    <property type="match status" value="1"/>
</dbReference>
<keyword evidence="1" id="KW-1133">Transmembrane helix</keyword>
<dbReference type="EMBL" id="LSCV01000002">
    <property type="protein sequence ID" value="KXB42467.1"/>
    <property type="molecule type" value="Genomic_DNA"/>
</dbReference>
<name>A0A133YH25_9FIRM</name>
<organism evidence="3 4">
    <name type="scientific">Amygdalobacter nucleatus</name>
    <dbReference type="NCBI Taxonomy" id="3029274"/>
    <lineage>
        <taxon>Bacteria</taxon>
        <taxon>Bacillati</taxon>
        <taxon>Bacillota</taxon>
        <taxon>Clostridia</taxon>
        <taxon>Eubacteriales</taxon>
        <taxon>Oscillospiraceae</taxon>
        <taxon>Amygdalobacter</taxon>
    </lineage>
</organism>
<dbReference type="AlphaFoldDB" id="A0A133YH25"/>
<feature type="domain" description="Urease accessory protein UreH-like transmembrane" evidence="2">
    <location>
        <begin position="14"/>
        <end position="209"/>
    </location>
</feature>
<dbReference type="PATRIC" id="fig|1497955.3.peg.138"/>
<evidence type="ECO:0000313" key="4">
    <source>
        <dbReference type="Proteomes" id="UP000070080"/>
    </source>
</evidence>
<accession>A0A133YH25</accession>
<reference evidence="4" key="1">
    <citation type="submission" date="2016-01" db="EMBL/GenBank/DDBJ databases">
        <authorList>
            <person name="Mitreva M."/>
            <person name="Pepin K.H."/>
            <person name="Mihindukulasuriya K.A."/>
            <person name="Fulton R."/>
            <person name="Fronick C."/>
            <person name="O'Laughlin M."/>
            <person name="Miner T."/>
            <person name="Herter B."/>
            <person name="Rosa B.A."/>
            <person name="Cordes M."/>
            <person name="Tomlinson C."/>
            <person name="Wollam A."/>
            <person name="Palsikar V.B."/>
            <person name="Mardis E.R."/>
            <person name="Wilson R.K."/>
        </authorList>
    </citation>
    <scope>NUCLEOTIDE SEQUENCE [LARGE SCALE GENOMIC DNA]</scope>
    <source>
        <strain evidence="4">KA00274</strain>
    </source>
</reference>
<evidence type="ECO:0000259" key="2">
    <source>
        <dbReference type="Pfam" id="PF13386"/>
    </source>
</evidence>
<dbReference type="PANTHER" id="PTHR31272">
    <property type="entry name" value="CYTOCHROME C-TYPE BIOGENESIS PROTEIN HI_1454-RELATED"/>
    <property type="match status" value="1"/>
</dbReference>
<feature type="transmembrane region" description="Helical" evidence="1">
    <location>
        <begin position="55"/>
        <end position="74"/>
    </location>
</feature>
<dbReference type="STRING" id="1497955.HMPREF1872_00139"/>
<dbReference type="Proteomes" id="UP000070080">
    <property type="component" value="Unassembled WGS sequence"/>
</dbReference>
<dbReference type="PANTHER" id="PTHR31272:SF4">
    <property type="entry name" value="CYTOCHROME C-TYPE BIOGENESIS PROTEIN HI_1454-RELATED"/>
    <property type="match status" value="1"/>
</dbReference>
<feature type="transmembrane region" description="Helical" evidence="1">
    <location>
        <begin position="153"/>
        <end position="177"/>
    </location>
</feature>
<comment type="caution">
    <text evidence="3">The sequence shown here is derived from an EMBL/GenBank/DDBJ whole genome shotgun (WGS) entry which is preliminary data.</text>
</comment>
<proteinExistence type="predicted"/>
<sequence>MVPVYLIYLAANEKQKFKTRVFNLLGFVCGLSLVFVALGMTASSLARIIMLNRRLFTQITGILVIMLGIYYFAYEKIAQSKLKLRFDHLLVAIGWKKDAALADKLYEKAVKEPEKVHFWSACLIGIAFSLTSSPCISPNLSYALLLAANSETVWQGAALLLMYSLGLAIPFVIVGLAANYLQGSINFFKVHGRTFQKIAACLMIIVGILMLSGGIGHYTSWLKNLIA</sequence>
<dbReference type="InterPro" id="IPR039447">
    <property type="entry name" value="UreH-like_TM_dom"/>
</dbReference>
<protein>
    <submittedName>
        <fullName evidence="3">Cytochrome C biogenesis protein transmembrane region</fullName>
    </submittedName>
</protein>
<feature type="transmembrane region" description="Helical" evidence="1">
    <location>
        <begin position="116"/>
        <end position="133"/>
    </location>
</feature>
<evidence type="ECO:0000256" key="1">
    <source>
        <dbReference type="SAM" id="Phobius"/>
    </source>
</evidence>
<dbReference type="InterPro" id="IPR051790">
    <property type="entry name" value="Cytochrome_c-biogenesis_DsbD"/>
</dbReference>
<keyword evidence="1" id="KW-0472">Membrane</keyword>
<keyword evidence="1 3" id="KW-0812">Transmembrane</keyword>
<gene>
    <name evidence="3" type="ORF">HMPREF1872_00139</name>
</gene>
<feature type="transmembrane region" description="Helical" evidence="1">
    <location>
        <begin position="21"/>
        <end position="49"/>
    </location>
</feature>
<keyword evidence="4" id="KW-1185">Reference proteome</keyword>